<name>A0ABT2IQ12_9FLAO</name>
<keyword evidence="3" id="KW-1185">Reference proteome</keyword>
<feature type="transmembrane region" description="Helical" evidence="1">
    <location>
        <begin position="6"/>
        <end position="25"/>
    </location>
</feature>
<sequence length="101" mass="11398">MYKYTIFLSVLTIPLTALCVFFAGGGHGNYSLLLLFFPFGLLGTLFNEGISFLFIIIGLLQLPVYGFLLDRFTAKKAFPVIIGIHIICMIILFLLKRDELF</sequence>
<protein>
    <recommendedName>
        <fullName evidence="4">MFS transporter</fullName>
    </recommendedName>
</protein>
<comment type="caution">
    <text evidence="2">The sequence shown here is derived from an EMBL/GenBank/DDBJ whole genome shotgun (WGS) entry which is preliminary data.</text>
</comment>
<reference evidence="2 3" key="1">
    <citation type="submission" date="2022-09" db="EMBL/GenBank/DDBJ databases">
        <title>Chryseobacterium oleae sp.nov., isolated from the inter-root soil of Pyrola calliantha H. Andr. in Tibet.</title>
        <authorList>
            <person name="Li Z."/>
        </authorList>
    </citation>
    <scope>NUCLEOTIDE SEQUENCE [LARGE SCALE GENOMIC DNA]</scope>
    <source>
        <strain evidence="3">pc1-10</strain>
    </source>
</reference>
<evidence type="ECO:0008006" key="4">
    <source>
        <dbReference type="Google" id="ProtNLM"/>
    </source>
</evidence>
<feature type="transmembrane region" description="Helical" evidence="1">
    <location>
        <begin position="77"/>
        <end position="95"/>
    </location>
</feature>
<evidence type="ECO:0000256" key="1">
    <source>
        <dbReference type="SAM" id="Phobius"/>
    </source>
</evidence>
<organism evidence="2 3">
    <name type="scientific">Chryseobacterium herbae</name>
    <dbReference type="NCBI Taxonomy" id="2976476"/>
    <lineage>
        <taxon>Bacteria</taxon>
        <taxon>Pseudomonadati</taxon>
        <taxon>Bacteroidota</taxon>
        <taxon>Flavobacteriia</taxon>
        <taxon>Flavobacteriales</taxon>
        <taxon>Weeksellaceae</taxon>
        <taxon>Chryseobacterium group</taxon>
        <taxon>Chryseobacterium</taxon>
    </lineage>
</organism>
<keyword evidence="1" id="KW-0472">Membrane</keyword>
<gene>
    <name evidence="2" type="ORF">N0B48_02985</name>
</gene>
<evidence type="ECO:0000313" key="2">
    <source>
        <dbReference type="EMBL" id="MCT2560852.1"/>
    </source>
</evidence>
<dbReference type="Proteomes" id="UP001525566">
    <property type="component" value="Unassembled WGS sequence"/>
</dbReference>
<accession>A0ABT2IQ12</accession>
<keyword evidence="1" id="KW-0812">Transmembrane</keyword>
<proteinExistence type="predicted"/>
<dbReference type="RefSeq" id="WP_259836649.1">
    <property type="nucleotide sequence ID" value="NZ_JAOAMU010000001.1"/>
</dbReference>
<dbReference type="EMBL" id="JAOAMU010000001">
    <property type="protein sequence ID" value="MCT2560852.1"/>
    <property type="molecule type" value="Genomic_DNA"/>
</dbReference>
<keyword evidence="1" id="KW-1133">Transmembrane helix</keyword>
<evidence type="ECO:0000313" key="3">
    <source>
        <dbReference type="Proteomes" id="UP001525566"/>
    </source>
</evidence>